<feature type="compositionally biased region" description="Acidic residues" evidence="1">
    <location>
        <begin position="1"/>
        <end position="33"/>
    </location>
</feature>
<dbReference type="Proteomes" id="UP000054279">
    <property type="component" value="Unassembled WGS sequence"/>
</dbReference>
<dbReference type="HOGENOM" id="CLU_2456209_0_0_1"/>
<name>A0A0C9UQ67_SPHS4</name>
<evidence type="ECO:0000256" key="1">
    <source>
        <dbReference type="SAM" id="MobiDB-lite"/>
    </source>
</evidence>
<sequence length="89" mass="9762">MSQSEDEENAIEPDEGLDADFDPVQADDDESDDENKPNLILPEHDQYEECQKGRKRKNVKEPVGSSKPTKSSFGNASAPLPHVIAAPNV</sequence>
<gene>
    <name evidence="2" type="ORF">M422DRAFT_267146</name>
</gene>
<feature type="compositionally biased region" description="Polar residues" evidence="1">
    <location>
        <begin position="66"/>
        <end position="75"/>
    </location>
</feature>
<feature type="compositionally biased region" description="Basic and acidic residues" evidence="1">
    <location>
        <begin position="42"/>
        <end position="52"/>
    </location>
</feature>
<accession>A0A0C9UQ67</accession>
<reference evidence="2 3" key="1">
    <citation type="submission" date="2014-06" db="EMBL/GenBank/DDBJ databases">
        <title>Evolutionary Origins and Diversification of the Mycorrhizal Mutualists.</title>
        <authorList>
            <consortium name="DOE Joint Genome Institute"/>
            <consortium name="Mycorrhizal Genomics Consortium"/>
            <person name="Kohler A."/>
            <person name="Kuo A."/>
            <person name="Nagy L.G."/>
            <person name="Floudas D."/>
            <person name="Copeland A."/>
            <person name="Barry K.W."/>
            <person name="Cichocki N."/>
            <person name="Veneault-Fourrey C."/>
            <person name="LaButti K."/>
            <person name="Lindquist E.A."/>
            <person name="Lipzen A."/>
            <person name="Lundell T."/>
            <person name="Morin E."/>
            <person name="Murat C."/>
            <person name="Riley R."/>
            <person name="Ohm R."/>
            <person name="Sun H."/>
            <person name="Tunlid A."/>
            <person name="Henrissat B."/>
            <person name="Grigoriev I.V."/>
            <person name="Hibbett D.S."/>
            <person name="Martin F."/>
        </authorList>
    </citation>
    <scope>NUCLEOTIDE SEQUENCE [LARGE SCALE GENOMIC DNA]</scope>
    <source>
        <strain evidence="2 3">SS14</strain>
    </source>
</reference>
<dbReference type="EMBL" id="KN837246">
    <property type="protein sequence ID" value="KIJ31197.1"/>
    <property type="molecule type" value="Genomic_DNA"/>
</dbReference>
<keyword evidence="3" id="KW-1185">Reference proteome</keyword>
<proteinExistence type="predicted"/>
<protein>
    <submittedName>
        <fullName evidence="2">Uncharacterized protein</fullName>
    </submittedName>
</protein>
<evidence type="ECO:0000313" key="2">
    <source>
        <dbReference type="EMBL" id="KIJ31197.1"/>
    </source>
</evidence>
<evidence type="ECO:0000313" key="3">
    <source>
        <dbReference type="Proteomes" id="UP000054279"/>
    </source>
</evidence>
<feature type="region of interest" description="Disordered" evidence="1">
    <location>
        <begin position="1"/>
        <end position="89"/>
    </location>
</feature>
<dbReference type="AlphaFoldDB" id="A0A0C9UQ67"/>
<organism evidence="2 3">
    <name type="scientific">Sphaerobolus stellatus (strain SS14)</name>
    <dbReference type="NCBI Taxonomy" id="990650"/>
    <lineage>
        <taxon>Eukaryota</taxon>
        <taxon>Fungi</taxon>
        <taxon>Dikarya</taxon>
        <taxon>Basidiomycota</taxon>
        <taxon>Agaricomycotina</taxon>
        <taxon>Agaricomycetes</taxon>
        <taxon>Phallomycetidae</taxon>
        <taxon>Geastrales</taxon>
        <taxon>Sphaerobolaceae</taxon>
        <taxon>Sphaerobolus</taxon>
    </lineage>
</organism>